<feature type="transmembrane region" description="Helical" evidence="9">
    <location>
        <begin position="511"/>
        <end position="531"/>
    </location>
</feature>
<dbReference type="PANTHER" id="PTHR12546">
    <property type="entry name" value="FER-1-LIKE"/>
    <property type="match status" value="1"/>
</dbReference>
<comment type="subcellular location">
    <subcellularLocation>
        <location evidence="1">Membrane</location>
        <topology evidence="1">Single-pass membrane protein</topology>
    </subcellularLocation>
</comment>
<keyword evidence="12" id="KW-1185">Reference proteome</keyword>
<dbReference type="SMART" id="SM00239">
    <property type="entry name" value="C2"/>
    <property type="match status" value="2"/>
</dbReference>
<evidence type="ECO:0000256" key="4">
    <source>
        <dbReference type="ARBA" id="ARBA00022723"/>
    </source>
</evidence>
<keyword evidence="8 9" id="KW-0472">Membrane</keyword>
<dbReference type="Proteomes" id="UP000801492">
    <property type="component" value="Unassembled WGS sequence"/>
</dbReference>
<reference evidence="11" key="1">
    <citation type="submission" date="2019-08" db="EMBL/GenBank/DDBJ databases">
        <title>The genome of the North American firefly Photinus pyralis.</title>
        <authorList>
            <consortium name="Photinus pyralis genome working group"/>
            <person name="Fallon T.R."/>
            <person name="Sander Lower S.E."/>
            <person name="Weng J.-K."/>
        </authorList>
    </citation>
    <scope>NUCLEOTIDE SEQUENCE</scope>
    <source>
        <strain evidence="11">TRF0915ILg1</strain>
        <tissue evidence="11">Whole body</tissue>
    </source>
</reference>
<feature type="domain" description="C2" evidence="10">
    <location>
        <begin position="260"/>
        <end position="410"/>
    </location>
</feature>
<accession>A0A8K0D4H0</accession>
<evidence type="ECO:0000313" key="11">
    <source>
        <dbReference type="EMBL" id="KAF2896856.1"/>
    </source>
</evidence>
<feature type="non-terminal residue" evidence="11">
    <location>
        <position position="1"/>
    </location>
</feature>
<dbReference type="EMBL" id="VTPC01004699">
    <property type="protein sequence ID" value="KAF2896856.1"/>
    <property type="molecule type" value="Genomic_DNA"/>
</dbReference>
<evidence type="ECO:0000256" key="2">
    <source>
        <dbReference type="ARBA" id="ARBA00007561"/>
    </source>
</evidence>
<dbReference type="CDD" id="cd04037">
    <property type="entry name" value="C2E_Ferlin"/>
    <property type="match status" value="1"/>
</dbReference>
<comment type="similarity">
    <text evidence="2">Belongs to the ferlin family.</text>
</comment>
<dbReference type="Pfam" id="PF16165">
    <property type="entry name" value="Ferlin_C"/>
    <property type="match status" value="1"/>
</dbReference>
<dbReference type="SUPFAM" id="SSF49562">
    <property type="entry name" value="C2 domain (Calcium/lipid-binding domain, CaLB)"/>
    <property type="match status" value="2"/>
</dbReference>
<dbReference type="PROSITE" id="PS50004">
    <property type="entry name" value="C2"/>
    <property type="match status" value="2"/>
</dbReference>
<dbReference type="GO" id="GO:0007009">
    <property type="term" value="P:plasma membrane organization"/>
    <property type="evidence" value="ECO:0007669"/>
    <property type="project" value="TreeGrafter"/>
</dbReference>
<dbReference type="Gene3D" id="2.60.40.150">
    <property type="entry name" value="C2 domain"/>
    <property type="match status" value="2"/>
</dbReference>
<dbReference type="AlphaFoldDB" id="A0A8K0D4H0"/>
<evidence type="ECO:0000256" key="3">
    <source>
        <dbReference type="ARBA" id="ARBA00022692"/>
    </source>
</evidence>
<evidence type="ECO:0000256" key="5">
    <source>
        <dbReference type="ARBA" id="ARBA00022737"/>
    </source>
</evidence>
<evidence type="ECO:0000256" key="9">
    <source>
        <dbReference type="SAM" id="Phobius"/>
    </source>
</evidence>
<dbReference type="PANTHER" id="PTHR12546:SF60">
    <property type="entry name" value="MISFIRE, ISOFORM F"/>
    <property type="match status" value="1"/>
</dbReference>
<dbReference type="Pfam" id="PF22901">
    <property type="entry name" value="dsrm_Ferlin"/>
    <property type="match status" value="1"/>
</dbReference>
<protein>
    <recommendedName>
        <fullName evidence="10">C2 domain-containing protein</fullName>
    </recommendedName>
</protein>
<evidence type="ECO:0000259" key="10">
    <source>
        <dbReference type="PROSITE" id="PS50004"/>
    </source>
</evidence>
<name>A0A8K0D4H0_IGNLU</name>
<keyword evidence="7 9" id="KW-1133">Transmembrane helix</keyword>
<dbReference type="InterPro" id="IPR055072">
    <property type="entry name" value="Ferlin_DSRM"/>
</dbReference>
<proteinExistence type="inferred from homology"/>
<evidence type="ECO:0000256" key="1">
    <source>
        <dbReference type="ARBA" id="ARBA00004167"/>
    </source>
</evidence>
<dbReference type="Pfam" id="PF00168">
    <property type="entry name" value="C2"/>
    <property type="match status" value="2"/>
</dbReference>
<evidence type="ECO:0000256" key="8">
    <source>
        <dbReference type="ARBA" id="ARBA00023136"/>
    </source>
</evidence>
<keyword evidence="6" id="KW-0106">Calcium</keyword>
<dbReference type="GO" id="GO:0046872">
    <property type="term" value="F:metal ion binding"/>
    <property type="evidence" value="ECO:0007669"/>
    <property type="project" value="UniProtKB-KW"/>
</dbReference>
<dbReference type="FunFam" id="2.60.40.150:FF:000054">
    <property type="entry name" value="otoferlin isoform X2"/>
    <property type="match status" value="1"/>
</dbReference>
<dbReference type="FunFam" id="2.60.40.150:FF:000009">
    <property type="entry name" value="dysferlin isoform X2"/>
    <property type="match status" value="1"/>
</dbReference>
<dbReference type="InterPro" id="IPR037721">
    <property type="entry name" value="Ferlin"/>
</dbReference>
<feature type="domain" description="C2" evidence="10">
    <location>
        <begin position="24"/>
        <end position="141"/>
    </location>
</feature>
<dbReference type="GO" id="GO:0016020">
    <property type="term" value="C:membrane"/>
    <property type="evidence" value="ECO:0007669"/>
    <property type="project" value="UniProtKB-SubCell"/>
</dbReference>
<dbReference type="InterPro" id="IPR035892">
    <property type="entry name" value="C2_domain_sf"/>
</dbReference>
<dbReference type="InterPro" id="IPR000008">
    <property type="entry name" value="C2_dom"/>
</dbReference>
<dbReference type="InterPro" id="IPR037725">
    <property type="entry name" value="C2F_Ferlin"/>
</dbReference>
<sequence>GAIKVYKWPFPKDVEDHTVMGFDPQYGFFQGVPSNDPIHVLVRVYVVKGNDLHPMDLNGKADPYIVLQLGSKRISDKDHYVSKQLNPVFGKCFEFEATFPQDSLLTVQIYDWDLVGSDDMIGETKIDLENRFYSRHRATCGLPEKFEEQGYNCWRDAMKPTQILAKLCKDGKIDPPIYADGQVKINRLTFSLHTDDVDFFNTKSAEEHMALAVLHRWHEFPRIGCHLVPEHVETRPLYNPSKPGIEQGKLEMWVDMFPMDMPLPGPALDISPRKPKSYELRVIIWNTDDVVLEDDAFFTGEKMSDIYVKGWLKGPEDCQCTDIHYRSLTGEGNFNWRFVYPFDYMIAEQKIVISRKESLFSWDETECKIPARLELQVWDADHFSADDFLGAITLDLNRFPRGAKSSKLCTLGMLKTDGSVPVVNIFKQKRVKGWWPFYVKKDNEDLELTGKVEAEIHLLTKEEAEKNPVGYGRNEPEPLDKPNRPDSSFMWFLNPLKSMRYILWHNYKWKILKLLIILALAIVILLFFYSVPGYTVKKMIGA</sequence>
<dbReference type="PRINTS" id="PR00360">
    <property type="entry name" value="C2DOMAIN"/>
</dbReference>
<gene>
    <name evidence="11" type="ORF">ILUMI_09319</name>
</gene>
<evidence type="ECO:0000256" key="7">
    <source>
        <dbReference type="ARBA" id="ARBA00022989"/>
    </source>
</evidence>
<keyword evidence="4" id="KW-0479">Metal-binding</keyword>
<evidence type="ECO:0000313" key="12">
    <source>
        <dbReference type="Proteomes" id="UP000801492"/>
    </source>
</evidence>
<evidence type="ECO:0000256" key="6">
    <source>
        <dbReference type="ARBA" id="ARBA00022837"/>
    </source>
</evidence>
<keyword evidence="3 9" id="KW-0812">Transmembrane</keyword>
<dbReference type="CDD" id="cd08374">
    <property type="entry name" value="C2F_Ferlin"/>
    <property type="match status" value="1"/>
</dbReference>
<comment type="caution">
    <text evidence="11">The sequence shown here is derived from an EMBL/GenBank/DDBJ whole genome shotgun (WGS) entry which is preliminary data.</text>
</comment>
<dbReference type="InterPro" id="IPR037724">
    <property type="entry name" value="C2E_Ferlin"/>
</dbReference>
<keyword evidence="5" id="KW-0677">Repeat</keyword>
<dbReference type="InterPro" id="IPR032362">
    <property type="entry name" value="Ferlin_C"/>
</dbReference>
<dbReference type="OrthoDB" id="10059618at2759"/>
<organism evidence="11 12">
    <name type="scientific">Ignelater luminosus</name>
    <name type="common">Cucubano</name>
    <name type="synonym">Pyrophorus luminosus</name>
    <dbReference type="NCBI Taxonomy" id="2038154"/>
    <lineage>
        <taxon>Eukaryota</taxon>
        <taxon>Metazoa</taxon>
        <taxon>Ecdysozoa</taxon>
        <taxon>Arthropoda</taxon>
        <taxon>Hexapoda</taxon>
        <taxon>Insecta</taxon>
        <taxon>Pterygota</taxon>
        <taxon>Neoptera</taxon>
        <taxon>Endopterygota</taxon>
        <taxon>Coleoptera</taxon>
        <taxon>Polyphaga</taxon>
        <taxon>Elateriformia</taxon>
        <taxon>Elateroidea</taxon>
        <taxon>Elateridae</taxon>
        <taxon>Agrypninae</taxon>
        <taxon>Pyrophorini</taxon>
        <taxon>Ignelater</taxon>
    </lineage>
</organism>